<accession>A0A0E4FZI3</accession>
<dbReference type="RefSeq" id="WP_060910573.1">
    <property type="nucleotide sequence ID" value="NZ_JBIYEG010000001.1"/>
</dbReference>
<organism evidence="2 3">
    <name type="scientific">Bradyrhizobium diazoefficiens</name>
    <dbReference type="NCBI Taxonomy" id="1355477"/>
    <lineage>
        <taxon>Bacteria</taxon>
        <taxon>Pseudomonadati</taxon>
        <taxon>Pseudomonadota</taxon>
        <taxon>Alphaproteobacteria</taxon>
        <taxon>Hyphomicrobiales</taxon>
        <taxon>Nitrobacteraceae</taxon>
        <taxon>Bradyrhizobium</taxon>
    </lineage>
</organism>
<evidence type="ECO:0000256" key="1">
    <source>
        <dbReference type="SAM" id="MobiDB-lite"/>
    </source>
</evidence>
<evidence type="ECO:0000313" key="2">
    <source>
        <dbReference type="EMBL" id="BAR58916.1"/>
    </source>
</evidence>
<name>A0A0E4FZI3_9BRAD</name>
<gene>
    <name evidence="2" type="ORF">NK6_5759</name>
</gene>
<dbReference type="AlphaFoldDB" id="A0A0E4FZI3"/>
<proteinExistence type="predicted"/>
<feature type="compositionally biased region" description="Basic and acidic residues" evidence="1">
    <location>
        <begin position="102"/>
        <end position="118"/>
    </location>
</feature>
<feature type="region of interest" description="Disordered" evidence="1">
    <location>
        <begin position="97"/>
        <end position="118"/>
    </location>
</feature>
<reference evidence="2 3" key="1">
    <citation type="submission" date="2014-11" db="EMBL/GenBank/DDBJ databases">
        <title>Symbiosis island explosion on the genome of extra-slow-growing strains of soybean bradyrhizobia with massive insertion sequences.</title>
        <authorList>
            <person name="Iida T."/>
            <person name="Minamisawa K."/>
        </authorList>
    </citation>
    <scope>NUCLEOTIDE SEQUENCE [LARGE SCALE GENOMIC DNA]</scope>
    <source>
        <strain evidence="2 3">NK6</strain>
    </source>
</reference>
<sequence length="118" mass="13286">MRGQLSLYVDWKDGEFVSPSERITDEMLAQIIERNQAFLGYAQNGLSMLKRLDKSPEDLQGLVVDFIDSAKKLRGEMPDDPVTAGNQLVRQFMDAGLKKLAPKTDDRRAKRGSDQTRG</sequence>
<protein>
    <submittedName>
        <fullName evidence="2">Uncharacterized protein</fullName>
    </submittedName>
</protein>
<dbReference type="EMBL" id="AP014685">
    <property type="protein sequence ID" value="BAR58916.1"/>
    <property type="molecule type" value="Genomic_DNA"/>
</dbReference>
<evidence type="ECO:0000313" key="3">
    <source>
        <dbReference type="Proteomes" id="UP000063308"/>
    </source>
</evidence>
<dbReference type="Proteomes" id="UP000063308">
    <property type="component" value="Chromosome"/>
</dbReference>